<evidence type="ECO:0000256" key="5">
    <source>
        <dbReference type="ARBA" id="ARBA00022898"/>
    </source>
</evidence>
<accession>F6DRI2</accession>
<dbReference type="Gene3D" id="3.40.50.1100">
    <property type="match status" value="2"/>
</dbReference>
<evidence type="ECO:0000256" key="4">
    <source>
        <dbReference type="ARBA" id="ARBA00022679"/>
    </source>
</evidence>
<dbReference type="PANTHER" id="PTHR10314">
    <property type="entry name" value="CYSTATHIONINE BETA-SYNTHASE"/>
    <property type="match status" value="1"/>
</dbReference>
<reference evidence="11 12" key="2">
    <citation type="journal article" date="2012" name="Stand. Genomic Sci.">
        <title>Complete genome sequence of the sulfate-reducing firmicute Desulfotomaculum ruminis type strain (DL(T)).</title>
        <authorList>
            <person name="Spring S."/>
            <person name="Visser M."/>
            <person name="Lu M."/>
            <person name="Copeland A."/>
            <person name="Lapidus A."/>
            <person name="Lucas S."/>
            <person name="Cheng J.F."/>
            <person name="Han C."/>
            <person name="Tapia R."/>
            <person name="Goodwin L.A."/>
            <person name="Pitluck S."/>
            <person name="Ivanova N."/>
            <person name="Land M."/>
            <person name="Hauser L."/>
            <person name="Larimer F."/>
            <person name="Rohde M."/>
            <person name="Goker M."/>
            <person name="Detter J.C."/>
            <person name="Kyrpides N.C."/>
            <person name="Woyke T."/>
            <person name="Schaap P.J."/>
            <person name="Plugge C.M."/>
            <person name="Muyzer G."/>
            <person name="Kuever J."/>
            <person name="Pereira I.A."/>
            <person name="Parshina S.N."/>
            <person name="Bernier-Latmani R."/>
            <person name="Stams A.J."/>
            <person name="Klenk H.P."/>
        </authorList>
    </citation>
    <scope>NUCLEOTIDE SEQUENCE [LARGE SCALE GENOMIC DNA]</scope>
    <source>
        <strain evidence="12">ATCC 23193 / DSM 2154 / NCIB 8452 / DL</strain>
    </source>
</reference>
<gene>
    <name evidence="11" type="ordered locus">Desru_0448</name>
</gene>
<evidence type="ECO:0000256" key="6">
    <source>
        <dbReference type="ARBA" id="ARBA00023192"/>
    </source>
</evidence>
<comment type="similarity">
    <text evidence="2">Belongs to the cysteine synthase/cystathionine beta-synthase family.</text>
</comment>
<evidence type="ECO:0000256" key="9">
    <source>
        <dbReference type="PIRSR" id="PIRSR605856-51"/>
    </source>
</evidence>
<evidence type="ECO:0000256" key="3">
    <source>
        <dbReference type="ARBA" id="ARBA00022605"/>
    </source>
</evidence>
<dbReference type="InterPro" id="IPR050214">
    <property type="entry name" value="Cys_Synth/Cystath_Beta-Synth"/>
</dbReference>
<keyword evidence="4" id="KW-0808">Transferase</keyword>
<evidence type="ECO:0000259" key="10">
    <source>
        <dbReference type="Pfam" id="PF00291"/>
    </source>
</evidence>
<dbReference type="RefSeq" id="WP_013840511.1">
    <property type="nucleotide sequence ID" value="NC_015589.1"/>
</dbReference>
<dbReference type="NCBIfam" id="TIGR01136">
    <property type="entry name" value="cysKM"/>
    <property type="match status" value="1"/>
</dbReference>
<dbReference type="Pfam" id="PF00291">
    <property type="entry name" value="PALP"/>
    <property type="match status" value="1"/>
</dbReference>
<keyword evidence="12" id="KW-1185">Reference proteome</keyword>
<dbReference type="FunFam" id="3.40.50.1100:FF:000003">
    <property type="entry name" value="Cystathionine beta-synthase"/>
    <property type="match status" value="1"/>
</dbReference>
<evidence type="ECO:0000256" key="8">
    <source>
        <dbReference type="PIRSR" id="PIRSR605856-50"/>
    </source>
</evidence>
<dbReference type="InterPro" id="IPR001926">
    <property type="entry name" value="TrpB-like_PALP"/>
</dbReference>
<organism evidence="11 12">
    <name type="scientific">Desulforamulus ruminis (strain ATCC 23193 / DSM 2154 / NCIMB 8452 / DL)</name>
    <name type="common">Desulfotomaculum ruminis</name>
    <dbReference type="NCBI Taxonomy" id="696281"/>
    <lineage>
        <taxon>Bacteria</taxon>
        <taxon>Bacillati</taxon>
        <taxon>Bacillota</taxon>
        <taxon>Clostridia</taxon>
        <taxon>Eubacteriales</taxon>
        <taxon>Peptococcaceae</taxon>
        <taxon>Desulforamulus</taxon>
    </lineage>
</organism>
<dbReference type="GO" id="GO:0004124">
    <property type="term" value="F:cysteine synthase activity"/>
    <property type="evidence" value="ECO:0007669"/>
    <property type="project" value="InterPro"/>
</dbReference>
<keyword evidence="5 8" id="KW-0663">Pyridoxal phosphate</keyword>
<dbReference type="InterPro" id="IPR036052">
    <property type="entry name" value="TrpB-like_PALP_sf"/>
</dbReference>
<evidence type="ECO:0000313" key="11">
    <source>
        <dbReference type="EMBL" id="AEG58736.1"/>
    </source>
</evidence>
<dbReference type="CDD" id="cd01561">
    <property type="entry name" value="CBS_like"/>
    <property type="match status" value="1"/>
</dbReference>
<dbReference type="AlphaFoldDB" id="F6DRI2"/>
<dbReference type="InterPro" id="IPR005856">
    <property type="entry name" value="Cys_synth"/>
</dbReference>
<dbReference type="GO" id="GO:0006535">
    <property type="term" value="P:cysteine biosynthetic process from serine"/>
    <property type="evidence" value="ECO:0007669"/>
    <property type="project" value="InterPro"/>
</dbReference>
<dbReference type="SUPFAM" id="SSF53686">
    <property type="entry name" value="Tryptophan synthase beta subunit-like PLP-dependent enzymes"/>
    <property type="match status" value="1"/>
</dbReference>
<sequence>MSYENLLQIIGNTPVIRLNSYSREGLKLYAKLEGNNPGGSVKDRTAKYLIESAERQGQLHKDRILLEATSGNTGIALAMIAATKGYRFTAVMPENASVERIKLLKAYGAELVLTDGGKGTNGAIEVARQMLEQDPRYYMPDQFSNPANPRAHYETTGKEVIDALPGVTALVAGIGTGGTISGTGKRLKAYNPAIDIVAVEPAAGSRIQGLRNMQAYKPPVYDDSVVDYKLDVPDQEAFKLARELYTKEGLAVGISCGAALWGALQYGKNLQEGTIVMIFPDRGDKYFSTELFE</sequence>
<dbReference type="EMBL" id="CP002780">
    <property type="protein sequence ID" value="AEG58736.1"/>
    <property type="molecule type" value="Genomic_DNA"/>
</dbReference>
<evidence type="ECO:0000256" key="2">
    <source>
        <dbReference type="ARBA" id="ARBA00007103"/>
    </source>
</evidence>
<dbReference type="Proteomes" id="UP000009234">
    <property type="component" value="Chromosome"/>
</dbReference>
<feature type="binding site" evidence="8">
    <location>
        <position position="255"/>
    </location>
    <ligand>
        <name>pyridoxal 5'-phosphate</name>
        <dbReference type="ChEBI" id="CHEBI:597326"/>
    </ligand>
</feature>
<evidence type="ECO:0000256" key="1">
    <source>
        <dbReference type="ARBA" id="ARBA00001933"/>
    </source>
</evidence>
<comment type="cofactor">
    <cofactor evidence="1 8">
        <name>pyridoxal 5'-phosphate</name>
        <dbReference type="ChEBI" id="CHEBI:597326"/>
    </cofactor>
</comment>
<dbReference type="HOGENOM" id="CLU_021018_1_0_9"/>
<dbReference type="eggNOG" id="COG0031">
    <property type="taxonomic scope" value="Bacteria"/>
</dbReference>
<dbReference type="STRING" id="696281.Desru_0448"/>
<proteinExistence type="inferred from homology"/>
<evidence type="ECO:0000256" key="7">
    <source>
        <dbReference type="ARBA" id="ARBA00030296"/>
    </source>
</evidence>
<feature type="binding site" evidence="8">
    <location>
        <position position="72"/>
    </location>
    <ligand>
        <name>pyridoxal 5'-phosphate</name>
        <dbReference type="ChEBI" id="CHEBI:597326"/>
    </ligand>
</feature>
<keyword evidence="3" id="KW-0028">Amino-acid biosynthesis</keyword>
<dbReference type="OrthoDB" id="9808024at2"/>
<feature type="binding site" evidence="8">
    <location>
        <begin position="175"/>
        <end position="179"/>
    </location>
    <ligand>
        <name>pyridoxal 5'-phosphate</name>
        <dbReference type="ChEBI" id="CHEBI:597326"/>
    </ligand>
</feature>
<dbReference type="InterPro" id="IPR001216">
    <property type="entry name" value="P-phosphate_BS"/>
</dbReference>
<name>F6DRI2_DESRL</name>
<protein>
    <recommendedName>
        <fullName evidence="7">O-acetylserine (thiol)-lyase</fullName>
    </recommendedName>
</protein>
<reference evidence="12" key="1">
    <citation type="submission" date="2011-05" db="EMBL/GenBank/DDBJ databases">
        <title>Complete sequence of Desulfotomaculum ruminis DSM 2154.</title>
        <authorList>
            <person name="Lucas S."/>
            <person name="Copeland A."/>
            <person name="Lapidus A."/>
            <person name="Cheng J.-F."/>
            <person name="Goodwin L."/>
            <person name="Pitluck S."/>
            <person name="Lu M."/>
            <person name="Detter J.C."/>
            <person name="Han C."/>
            <person name="Tapia R."/>
            <person name="Land M."/>
            <person name="Hauser L."/>
            <person name="Kyrpides N."/>
            <person name="Ivanova N."/>
            <person name="Mikhailova N."/>
            <person name="Pagani I."/>
            <person name="Stams A.J.M."/>
            <person name="Plugge C.M."/>
            <person name="Muyzer G."/>
            <person name="Kuever J."/>
            <person name="Parshina S.N."/>
            <person name="Ivanova A.E."/>
            <person name="Nazina T.N."/>
            <person name="Brambilla E."/>
            <person name="Spring S."/>
            <person name="Klenk H.-P."/>
            <person name="Woyke T."/>
        </authorList>
    </citation>
    <scope>NUCLEOTIDE SEQUENCE [LARGE SCALE GENOMIC DNA]</scope>
    <source>
        <strain evidence="12">ATCC 23193 / DSM 2154 / NCIB 8452 / DL</strain>
    </source>
</reference>
<feature type="modified residue" description="N6-(pyridoxal phosphate)lysine" evidence="9">
    <location>
        <position position="42"/>
    </location>
</feature>
<evidence type="ECO:0000313" key="12">
    <source>
        <dbReference type="Proteomes" id="UP000009234"/>
    </source>
</evidence>
<feature type="domain" description="Tryptophan synthase beta chain-like PALP" evidence="10">
    <location>
        <begin position="8"/>
        <end position="281"/>
    </location>
</feature>
<dbReference type="PROSITE" id="PS00901">
    <property type="entry name" value="CYS_SYNTHASE"/>
    <property type="match status" value="1"/>
</dbReference>
<dbReference type="KEGG" id="dru:Desru_0448"/>
<keyword evidence="6" id="KW-0198">Cysteine biosynthesis</keyword>